<dbReference type="AlphaFoldDB" id="A0A9X2W3L3"/>
<dbReference type="InterPro" id="IPR001830">
    <property type="entry name" value="Glyco_trans_20"/>
</dbReference>
<dbReference type="Pfam" id="PF00982">
    <property type="entry name" value="Glyco_transf_20"/>
    <property type="match status" value="1"/>
</dbReference>
<dbReference type="RefSeq" id="WP_259962214.1">
    <property type="nucleotide sequence ID" value="NZ_JAOAMV010000004.1"/>
</dbReference>
<dbReference type="CDD" id="cd03788">
    <property type="entry name" value="GT20_TPS"/>
    <property type="match status" value="1"/>
</dbReference>
<name>A0A9X2W3L3_9SPHN</name>
<dbReference type="GO" id="GO:0005992">
    <property type="term" value="P:trehalose biosynthetic process"/>
    <property type="evidence" value="ECO:0007669"/>
    <property type="project" value="InterPro"/>
</dbReference>
<comment type="caution">
    <text evidence="2">The sequence shown here is derived from an EMBL/GenBank/DDBJ whole genome shotgun (WGS) entry which is preliminary data.</text>
</comment>
<proteinExistence type="inferred from homology"/>
<evidence type="ECO:0000313" key="3">
    <source>
        <dbReference type="Proteomes" id="UP001142648"/>
    </source>
</evidence>
<evidence type="ECO:0000313" key="2">
    <source>
        <dbReference type="EMBL" id="MCT2559345.1"/>
    </source>
</evidence>
<dbReference type="Gene3D" id="3.40.50.2000">
    <property type="entry name" value="Glycogen Phosphorylase B"/>
    <property type="match status" value="2"/>
</dbReference>
<dbReference type="EMBL" id="JAOAMV010000004">
    <property type="protein sequence ID" value="MCT2559345.1"/>
    <property type="molecule type" value="Genomic_DNA"/>
</dbReference>
<organism evidence="2 3">
    <name type="scientific">Tsuneonella litorea</name>
    <dbReference type="NCBI Taxonomy" id="2976475"/>
    <lineage>
        <taxon>Bacteria</taxon>
        <taxon>Pseudomonadati</taxon>
        <taxon>Pseudomonadota</taxon>
        <taxon>Alphaproteobacteria</taxon>
        <taxon>Sphingomonadales</taxon>
        <taxon>Erythrobacteraceae</taxon>
        <taxon>Tsuneonella</taxon>
    </lineage>
</organism>
<comment type="similarity">
    <text evidence="1">Belongs to the glycosyltransferase 20 family.</text>
</comment>
<dbReference type="PANTHER" id="PTHR10788:SF106">
    <property type="entry name" value="BCDNA.GH08860"/>
    <property type="match status" value="1"/>
</dbReference>
<protein>
    <submittedName>
        <fullName evidence="2">Trehalose-6-phosphate synthase</fullName>
    </submittedName>
</protein>
<keyword evidence="3" id="KW-1185">Reference proteome</keyword>
<dbReference type="PANTHER" id="PTHR10788">
    <property type="entry name" value="TREHALOSE-6-PHOSPHATE SYNTHASE"/>
    <property type="match status" value="1"/>
</dbReference>
<evidence type="ECO:0000256" key="1">
    <source>
        <dbReference type="ARBA" id="ARBA00008799"/>
    </source>
</evidence>
<reference evidence="2" key="1">
    <citation type="submission" date="2022-09" db="EMBL/GenBank/DDBJ databases">
        <title>The genome sequence of Tsuneonella sp. YG55.</title>
        <authorList>
            <person name="Liu Y."/>
        </authorList>
    </citation>
    <scope>NUCLEOTIDE SEQUENCE</scope>
    <source>
        <strain evidence="2">YG55</strain>
    </source>
</reference>
<gene>
    <name evidence="2" type="ORF">N0B51_10180</name>
</gene>
<dbReference type="SUPFAM" id="SSF53756">
    <property type="entry name" value="UDP-Glycosyltransferase/glycogen phosphorylase"/>
    <property type="match status" value="1"/>
</dbReference>
<accession>A0A9X2W3L3</accession>
<dbReference type="Proteomes" id="UP001142648">
    <property type="component" value="Unassembled WGS sequence"/>
</dbReference>
<dbReference type="GO" id="GO:0003825">
    <property type="term" value="F:alpha,alpha-trehalose-phosphate synthase (UDP-forming) activity"/>
    <property type="evidence" value="ECO:0007669"/>
    <property type="project" value="TreeGrafter"/>
</dbReference>
<sequence>MSRLVVISNRVAVPSARGAAGAQGGLAGALDAALKKKGGLWFGWSGEESADPAAQPSTQVRDNVTFATIDLSPQDVEEYYYGYANETLWPLFHYRLDLARYELATGRGYERVNELFADAVAPLIEADDLVWVHDYHLIPLGENLRRRGVKNRMAFFLHIPWPPTRLLVSLPFHQRLVRTLLEYDVVGFQSGEWLESFFHYCQRELGAKVDAARGTVTLEGRTTVARAYPIGIDFDHLTSQAQTGEARQMAQRVFASTRHRTAMIGVDRLDYSKGLPERMDGVARFFDRYPDRVKDLVFIQIAPPSREAIGSYQQIRTLLEQKTGQINGALSQVDMVPIRYVNQGHSLAELTGVYFASKIGLVTPLRDGMNLVAKEYVAAQDPDDPGVLILSRFAGAAQQLTEALLVNPHSPDDIASAIRDALDMPRDERIARWKPMVECVRRQNIQQWTADILEDLGGRAGS</sequence>